<keyword evidence="3 6" id="KW-0812">Transmembrane</keyword>
<evidence type="ECO:0000256" key="6">
    <source>
        <dbReference type="SAM" id="Phobius"/>
    </source>
</evidence>
<evidence type="ECO:0000256" key="1">
    <source>
        <dbReference type="ARBA" id="ARBA00004651"/>
    </source>
</evidence>
<name>A0A931CHA7_9ACTN</name>
<gene>
    <name evidence="7" type="ORF">I4J89_37565</name>
</gene>
<evidence type="ECO:0000313" key="8">
    <source>
        <dbReference type="Proteomes" id="UP000598146"/>
    </source>
</evidence>
<feature type="transmembrane region" description="Helical" evidence="6">
    <location>
        <begin position="138"/>
        <end position="162"/>
    </location>
</feature>
<keyword evidence="2" id="KW-1003">Cell membrane</keyword>
<dbReference type="PANTHER" id="PTHR30213:SF1">
    <property type="entry name" value="INNER MEMBRANE PROTEIN YHJD"/>
    <property type="match status" value="1"/>
</dbReference>
<protein>
    <submittedName>
        <fullName evidence="7">YihY/virulence factor BrkB family protein</fullName>
    </submittedName>
</protein>
<evidence type="ECO:0000256" key="5">
    <source>
        <dbReference type="ARBA" id="ARBA00023136"/>
    </source>
</evidence>
<feature type="transmembrane region" description="Helical" evidence="6">
    <location>
        <begin position="97"/>
        <end position="117"/>
    </location>
</feature>
<organism evidence="7 8">
    <name type="scientific">Actinoplanes aureus</name>
    <dbReference type="NCBI Taxonomy" id="2792083"/>
    <lineage>
        <taxon>Bacteria</taxon>
        <taxon>Bacillati</taxon>
        <taxon>Actinomycetota</taxon>
        <taxon>Actinomycetes</taxon>
        <taxon>Micromonosporales</taxon>
        <taxon>Micromonosporaceae</taxon>
        <taxon>Actinoplanes</taxon>
    </lineage>
</organism>
<accession>A0A931CHA7</accession>
<sequence length="330" mass="34905">MIVRRLDDLQRRWPVLGFCYAVICKYLDDGGIREAALITYYGFLSLFPTLLLGVTIVSEVLVRHPELRQEVVAAIVPPLLQDGVENSVAAFTSSSTALVLGVIGLVFSGIGVVVSAYETLNHLAAVPFVRRPGVVVRYLRVVAGLAIILAGTVTVGALTVAASSLSMWPGPPRFGAFIGSCGVVFVVLVSVARLLLARPATLGMLWPAALPGAVAVTLVLHLGATVLPEIVRRAGRVYGAFATVAGIFTLLYLLSNALVIAAEIAAVRHARLWPRALDPGRPAPADARAMLLLAREQERLPAASIDYVLRDPPAGADCVSEAGVKPPRGR</sequence>
<keyword evidence="8" id="KW-1185">Reference proteome</keyword>
<reference evidence="7" key="1">
    <citation type="submission" date="2020-11" db="EMBL/GenBank/DDBJ databases">
        <title>Isolation and identification of active actinomycetes.</title>
        <authorList>
            <person name="Sun X."/>
        </authorList>
    </citation>
    <scope>NUCLEOTIDE SEQUENCE</scope>
    <source>
        <strain evidence="7">NEAU-A11</strain>
    </source>
</reference>
<evidence type="ECO:0000256" key="2">
    <source>
        <dbReference type="ARBA" id="ARBA00022475"/>
    </source>
</evidence>
<dbReference type="PANTHER" id="PTHR30213">
    <property type="entry name" value="INNER MEMBRANE PROTEIN YHJD"/>
    <property type="match status" value="1"/>
</dbReference>
<evidence type="ECO:0000256" key="3">
    <source>
        <dbReference type="ARBA" id="ARBA00022692"/>
    </source>
</evidence>
<comment type="caution">
    <text evidence="7">The sequence shown here is derived from an EMBL/GenBank/DDBJ whole genome shotgun (WGS) entry which is preliminary data.</text>
</comment>
<dbReference type="GO" id="GO:0005886">
    <property type="term" value="C:plasma membrane"/>
    <property type="evidence" value="ECO:0007669"/>
    <property type="project" value="UniProtKB-SubCell"/>
</dbReference>
<comment type="subcellular location">
    <subcellularLocation>
        <location evidence="1">Cell membrane</location>
        <topology evidence="1">Multi-pass membrane protein</topology>
    </subcellularLocation>
</comment>
<evidence type="ECO:0000313" key="7">
    <source>
        <dbReference type="EMBL" id="MBG0567171.1"/>
    </source>
</evidence>
<dbReference type="InterPro" id="IPR017039">
    <property type="entry name" value="Virul_fac_BrkB"/>
</dbReference>
<evidence type="ECO:0000256" key="4">
    <source>
        <dbReference type="ARBA" id="ARBA00022989"/>
    </source>
</evidence>
<keyword evidence="5 6" id="KW-0472">Membrane</keyword>
<keyword evidence="4 6" id="KW-1133">Transmembrane helix</keyword>
<dbReference type="Proteomes" id="UP000598146">
    <property type="component" value="Unassembled WGS sequence"/>
</dbReference>
<feature type="transmembrane region" description="Helical" evidence="6">
    <location>
        <begin position="40"/>
        <end position="62"/>
    </location>
</feature>
<dbReference type="AlphaFoldDB" id="A0A931CHA7"/>
<proteinExistence type="predicted"/>
<dbReference type="RefSeq" id="WP_196418942.1">
    <property type="nucleotide sequence ID" value="NZ_JADQTO010000025.1"/>
</dbReference>
<feature type="transmembrane region" description="Helical" evidence="6">
    <location>
        <begin position="208"/>
        <end position="231"/>
    </location>
</feature>
<dbReference type="EMBL" id="JADQTO010000025">
    <property type="protein sequence ID" value="MBG0567171.1"/>
    <property type="molecule type" value="Genomic_DNA"/>
</dbReference>
<feature type="transmembrane region" description="Helical" evidence="6">
    <location>
        <begin position="174"/>
        <end position="196"/>
    </location>
</feature>
<feature type="transmembrane region" description="Helical" evidence="6">
    <location>
        <begin position="237"/>
        <end position="262"/>
    </location>
</feature>
<dbReference type="Pfam" id="PF03631">
    <property type="entry name" value="Virul_fac_BrkB"/>
    <property type="match status" value="1"/>
</dbReference>